<protein>
    <submittedName>
        <fullName evidence="1">Uncharacterized protein</fullName>
    </submittedName>
</protein>
<keyword evidence="2" id="KW-1185">Reference proteome</keyword>
<dbReference type="Proteomes" id="UP000766550">
    <property type="component" value="Unassembled WGS sequence"/>
</dbReference>
<organism evidence="1 2">
    <name type="scientific">Haloarcula limicola</name>
    <dbReference type="NCBI Taxonomy" id="1429915"/>
    <lineage>
        <taxon>Archaea</taxon>
        <taxon>Methanobacteriati</taxon>
        <taxon>Methanobacteriota</taxon>
        <taxon>Stenosarchaea group</taxon>
        <taxon>Halobacteria</taxon>
        <taxon>Halobacteriales</taxon>
        <taxon>Haloarculaceae</taxon>
        <taxon>Haloarcula</taxon>
    </lineage>
</organism>
<dbReference type="EMBL" id="JAHQXF010000002">
    <property type="protein sequence ID" value="MBV0924604.1"/>
    <property type="molecule type" value="Genomic_DNA"/>
</dbReference>
<comment type="caution">
    <text evidence="1">The sequence shown here is derived from an EMBL/GenBank/DDBJ whole genome shotgun (WGS) entry which is preliminary data.</text>
</comment>
<sequence length="616" mass="69442">MSTDTSTAAGLSQNLTLEQIRFRLGDVIRKAFKHPQTALIEALPASGKSYGVLKWAAETGNQITVFAPRHELMDEYKNWCAEDDLDLSVARLASFHRDCESVSLDEKGNPADELTEKLLSIYRQGIKGETIHQKASKLLGEQLPCLEHGECPYIEGINIDPESYDVLLGHYLHAHQTDWTEERYVAIDEFPGDAFVQEYTGKVPPAVTAYVEEEDLLPFRDYEELLERQSEFQEEVELWKQEVWSHYDSNHVLKSKNSSAHALGPLMTLANLEKERLDNRWRHADLGNGKVAARNTEHEWSFLLPPNLGEAESVVALDGTPVLELWELVMGTEIERFPLLDDGDRQVYLEDVLGLEIVQTTENWNAYQGGDGVSPTVDIPVVEKLNDLHDSTPGVITSKEGLKQYEGRGLNSLASRTENYGNLKGSNSFGTTRLGIVLGNPHPGDDVVKKWGALAGYSVERHEGTSGKDTDYGYFGNRVMEALIRNEVLQAVMRFGRKEVEGEKGATVYVHTSALPDWVEPEKRIVSVDSWMTQKDGMKQVIEAIRELDKRDIRDWKTGDVADRVSIHARYTREHLKNLVEQGYLESWQGGRGNAFHFSNVCVEEAPEYGYVEFTE</sequence>
<reference evidence="1 2" key="1">
    <citation type="submission" date="2021-06" db="EMBL/GenBank/DDBJ databases">
        <title>New haloarchaea isolates fom saline soil.</title>
        <authorList>
            <person name="Duran-Viseras A."/>
            <person name="Sanchez-Porro C.S."/>
            <person name="Ventosa A."/>
        </authorList>
    </citation>
    <scope>NUCLEOTIDE SEQUENCE [LARGE SCALE GENOMIC DNA]</scope>
    <source>
        <strain evidence="1 2">JCM 183640</strain>
    </source>
</reference>
<dbReference type="RefSeq" id="WP_206674435.1">
    <property type="nucleotide sequence ID" value="NZ_JAHQXF010000002.1"/>
</dbReference>
<accession>A0A8J7YB28</accession>
<evidence type="ECO:0000313" key="2">
    <source>
        <dbReference type="Proteomes" id="UP000766550"/>
    </source>
</evidence>
<dbReference type="OrthoDB" id="242746at2157"/>
<proteinExistence type="predicted"/>
<dbReference type="AlphaFoldDB" id="A0A8J7YB28"/>
<name>A0A8J7YB28_9EURY</name>
<evidence type="ECO:0000313" key="1">
    <source>
        <dbReference type="EMBL" id="MBV0924604.1"/>
    </source>
</evidence>
<gene>
    <name evidence="1" type="ORF">KTS45_10380</name>
</gene>